<protein>
    <submittedName>
        <fullName evidence="3">Alkaline phosphatase</fullName>
        <ecNumber evidence="3">3.1.3.1</ecNumber>
    </submittedName>
</protein>
<proteinExistence type="predicted"/>
<name>A0A125MNG6_9GAMM</name>
<dbReference type="Pfam" id="PF01345">
    <property type="entry name" value="DUF11"/>
    <property type="match status" value="1"/>
</dbReference>
<dbReference type="InterPro" id="IPR013320">
    <property type="entry name" value="ConA-like_dom_sf"/>
</dbReference>
<sequence>MFRSERNRRVGLPIVATLAAALSCMSAAHAQFKVASTFRNTTEPGWTVTGTNNTGTNDSGIFTGGYGAIPNNVNDANGSGWLRLTTNVNSQQGLALYTGGSFPSSQGVIVEFDYVNWGGNGADGTAFFLYDATTTMAGAQPGASLGYCNGTGGYLGIGLDEFGNFSAETTAGFCPTSGTSPGSAADRLVLRGPRANNNPYIAGASVGGGGIDTPSVTSRPSNERLRVALIPNGTGYLVSVGLGVDGATVTPLLTNQAFNFVAPTNLRMGFSGSTGGLNNIHEVRNVIASVPANIGLTKTVSAARITRGQPVSYQVVMTNLDINTTAAGNQAPSIPGTDAPDFLDTLPPQIAGATWTCAASAGSTCPAPSGTGSLNFTGGYSLAPGGTLTFAISGIVANNATCNGTVANTATATFSSTDGFGDIDPSNNTASANFAVDCINLAIDKTTAQTQFTAGGTGTYNIAVSNSGTIATTGTLTVTDTLPAGLSVADGAVALSGANAANWACTAAANALTCTSATAIAAAASSTFGFNVAVDFAATGPVVNTARVAGGGDANCPLATPCADPTPTSTPVVRPSVSLRISKTDGVGTFTPGGSATYVITACNQSGPDPANGATITDPLPAGVALSGPWSCAGSGAVPGTCPASGGAVGGNAVSVTGVVLPVGGCVSVNVPVSFSSNPADY</sequence>
<dbReference type="EC" id="3.1.3.1" evidence="3"/>
<dbReference type="Gene3D" id="2.60.40.740">
    <property type="match status" value="1"/>
</dbReference>
<keyword evidence="4" id="KW-1185">Reference proteome</keyword>
<dbReference type="Proteomes" id="UP000023435">
    <property type="component" value="Unassembled WGS sequence"/>
</dbReference>
<gene>
    <name evidence="3" type="ORF">AZ78_4042</name>
</gene>
<dbReference type="NCBIfam" id="TIGR01451">
    <property type="entry name" value="B_ant_repeat"/>
    <property type="match status" value="2"/>
</dbReference>
<organism evidence="3 4">
    <name type="scientific">Lysobacter capsici AZ78</name>
    <dbReference type="NCBI Taxonomy" id="1444315"/>
    <lineage>
        <taxon>Bacteria</taxon>
        <taxon>Pseudomonadati</taxon>
        <taxon>Pseudomonadota</taxon>
        <taxon>Gammaproteobacteria</taxon>
        <taxon>Lysobacterales</taxon>
        <taxon>Lysobacteraceae</taxon>
        <taxon>Lysobacter</taxon>
    </lineage>
</organism>
<dbReference type="OrthoDB" id="6013626at2"/>
<feature type="chain" id="PRO_5007178097" evidence="1">
    <location>
        <begin position="31"/>
        <end position="682"/>
    </location>
</feature>
<evidence type="ECO:0000313" key="4">
    <source>
        <dbReference type="Proteomes" id="UP000023435"/>
    </source>
</evidence>
<dbReference type="RefSeq" id="WP_036106615.1">
    <property type="nucleotide sequence ID" value="NZ_JAJA02000001.1"/>
</dbReference>
<evidence type="ECO:0000256" key="1">
    <source>
        <dbReference type="SAM" id="SignalP"/>
    </source>
</evidence>
<comment type="caution">
    <text evidence="3">The sequence shown here is derived from an EMBL/GenBank/DDBJ whole genome shotgun (WGS) entry which is preliminary data.</text>
</comment>
<dbReference type="GO" id="GO:0004035">
    <property type="term" value="F:alkaline phosphatase activity"/>
    <property type="evidence" value="ECO:0007669"/>
    <property type="project" value="UniProtKB-EC"/>
</dbReference>
<keyword evidence="3" id="KW-0378">Hydrolase</keyword>
<accession>A0A125MNG6</accession>
<keyword evidence="1" id="KW-0732">Signal</keyword>
<dbReference type="InterPro" id="IPR047589">
    <property type="entry name" value="DUF11_rpt"/>
</dbReference>
<reference evidence="3 4" key="1">
    <citation type="journal article" date="2014" name="Genome Announc.">
        <title>Draft Genome Sequence of Lysobacter capsici AZ78, a Bacterium Antagonistic to Plant-Pathogenic Oomycetes.</title>
        <authorList>
            <person name="Puopolo G."/>
            <person name="Sonego P."/>
            <person name="Engelen K."/>
            <person name="Pertot I."/>
        </authorList>
    </citation>
    <scope>NUCLEOTIDE SEQUENCE [LARGE SCALE GENOMIC DNA]</scope>
    <source>
        <strain evidence="3 4">AZ78</strain>
    </source>
</reference>
<evidence type="ECO:0000313" key="3">
    <source>
        <dbReference type="EMBL" id="KWS06486.1"/>
    </source>
</evidence>
<feature type="domain" description="DUF11" evidence="2">
    <location>
        <begin position="441"/>
        <end position="550"/>
    </location>
</feature>
<dbReference type="EMBL" id="JAJA02000001">
    <property type="protein sequence ID" value="KWS06486.1"/>
    <property type="molecule type" value="Genomic_DNA"/>
</dbReference>
<evidence type="ECO:0000259" key="2">
    <source>
        <dbReference type="Pfam" id="PF01345"/>
    </source>
</evidence>
<dbReference type="InterPro" id="IPR001434">
    <property type="entry name" value="OmcB-like_DUF11"/>
</dbReference>
<dbReference type="PROSITE" id="PS51257">
    <property type="entry name" value="PROKAR_LIPOPROTEIN"/>
    <property type="match status" value="1"/>
</dbReference>
<dbReference type="SUPFAM" id="SSF49899">
    <property type="entry name" value="Concanavalin A-like lectins/glucanases"/>
    <property type="match status" value="1"/>
</dbReference>
<dbReference type="AlphaFoldDB" id="A0A125MNG6"/>
<dbReference type="Gene3D" id="2.60.120.200">
    <property type="match status" value="1"/>
</dbReference>
<feature type="signal peptide" evidence="1">
    <location>
        <begin position="1"/>
        <end position="30"/>
    </location>
</feature>